<accession>A0AAV2Z7G2</accession>
<evidence type="ECO:0000313" key="3">
    <source>
        <dbReference type="Proteomes" id="UP001146120"/>
    </source>
</evidence>
<proteinExistence type="predicted"/>
<dbReference type="Proteomes" id="UP001146120">
    <property type="component" value="Unassembled WGS sequence"/>
</dbReference>
<feature type="compositionally biased region" description="Basic and acidic residues" evidence="1">
    <location>
        <begin position="56"/>
        <end position="65"/>
    </location>
</feature>
<evidence type="ECO:0000256" key="1">
    <source>
        <dbReference type="SAM" id="MobiDB-lite"/>
    </source>
</evidence>
<feature type="compositionally biased region" description="Polar residues" evidence="1">
    <location>
        <begin position="81"/>
        <end position="96"/>
    </location>
</feature>
<dbReference type="EMBL" id="DAKRPA010000049">
    <property type="protein sequence ID" value="DBA01334.1"/>
    <property type="molecule type" value="Genomic_DNA"/>
</dbReference>
<reference evidence="2" key="1">
    <citation type="submission" date="2022-11" db="EMBL/GenBank/DDBJ databases">
        <authorList>
            <person name="Morgan W.R."/>
            <person name="Tartar A."/>
        </authorList>
    </citation>
    <scope>NUCLEOTIDE SEQUENCE</scope>
    <source>
        <strain evidence="2">ARSEF 373</strain>
    </source>
</reference>
<dbReference type="AlphaFoldDB" id="A0AAV2Z7G2"/>
<reference evidence="2" key="2">
    <citation type="journal article" date="2023" name="Microbiol Resour">
        <title>Decontamination and Annotation of the Draft Genome Sequence of the Oomycete Lagenidium giganteum ARSEF 373.</title>
        <authorList>
            <person name="Morgan W.R."/>
            <person name="Tartar A."/>
        </authorList>
    </citation>
    <scope>NUCLEOTIDE SEQUENCE</scope>
    <source>
        <strain evidence="2">ARSEF 373</strain>
    </source>
</reference>
<gene>
    <name evidence="2" type="ORF">N0F65_001573</name>
</gene>
<organism evidence="2 3">
    <name type="scientific">Lagenidium giganteum</name>
    <dbReference type="NCBI Taxonomy" id="4803"/>
    <lineage>
        <taxon>Eukaryota</taxon>
        <taxon>Sar</taxon>
        <taxon>Stramenopiles</taxon>
        <taxon>Oomycota</taxon>
        <taxon>Peronosporomycetes</taxon>
        <taxon>Pythiales</taxon>
        <taxon>Pythiaceae</taxon>
    </lineage>
</organism>
<sequence length="159" mass="17934">MALSQAQQQQPSNFVLDIASKHIADDATALINKNTVADNNNVAITRSNVATSKSDQLSKEADEVPSRPQGEASTDVPPGVTMTTTVDRLKKPSSSTEQYYPTGGYYPGGYRYRFYVAYPGGYRYGWRYPLWYWRMYAPTLYAMYGPCLYGQAYGDFYYC</sequence>
<feature type="region of interest" description="Disordered" evidence="1">
    <location>
        <begin position="47"/>
        <end position="96"/>
    </location>
</feature>
<protein>
    <submittedName>
        <fullName evidence="2">Uncharacterized protein</fullName>
    </submittedName>
</protein>
<keyword evidence="3" id="KW-1185">Reference proteome</keyword>
<comment type="caution">
    <text evidence="2">The sequence shown here is derived from an EMBL/GenBank/DDBJ whole genome shotgun (WGS) entry which is preliminary data.</text>
</comment>
<name>A0AAV2Z7G2_9STRA</name>
<evidence type="ECO:0000313" key="2">
    <source>
        <dbReference type="EMBL" id="DBA01334.1"/>
    </source>
</evidence>